<keyword evidence="2" id="KW-0472">Membrane</keyword>
<evidence type="ECO:0000256" key="2">
    <source>
        <dbReference type="SAM" id="Phobius"/>
    </source>
</evidence>
<dbReference type="Pfam" id="PF07690">
    <property type="entry name" value="MFS_1"/>
    <property type="match status" value="2"/>
</dbReference>
<dbReference type="InterPro" id="IPR020846">
    <property type="entry name" value="MFS_dom"/>
</dbReference>
<organism evidence="4 5">
    <name type="scientific">Allacma fusca</name>
    <dbReference type="NCBI Taxonomy" id="39272"/>
    <lineage>
        <taxon>Eukaryota</taxon>
        <taxon>Metazoa</taxon>
        <taxon>Ecdysozoa</taxon>
        <taxon>Arthropoda</taxon>
        <taxon>Hexapoda</taxon>
        <taxon>Collembola</taxon>
        <taxon>Symphypleona</taxon>
        <taxon>Sminthuridae</taxon>
        <taxon>Allacma</taxon>
    </lineage>
</organism>
<dbReference type="AlphaFoldDB" id="A0A8J2LSD8"/>
<evidence type="ECO:0000313" key="4">
    <source>
        <dbReference type="EMBL" id="CAG7838149.1"/>
    </source>
</evidence>
<dbReference type="GO" id="GO:0016020">
    <property type="term" value="C:membrane"/>
    <property type="evidence" value="ECO:0007669"/>
    <property type="project" value="UniProtKB-SubCell"/>
</dbReference>
<proteinExistence type="predicted"/>
<protein>
    <recommendedName>
        <fullName evidence="3">Major facilitator superfamily (MFS) profile domain-containing protein</fullName>
    </recommendedName>
</protein>
<dbReference type="Proteomes" id="UP000708208">
    <property type="component" value="Unassembled WGS sequence"/>
</dbReference>
<dbReference type="InterPro" id="IPR011701">
    <property type="entry name" value="MFS"/>
</dbReference>
<feature type="transmembrane region" description="Helical" evidence="2">
    <location>
        <begin position="585"/>
        <end position="607"/>
    </location>
</feature>
<feature type="transmembrane region" description="Helical" evidence="2">
    <location>
        <begin position="142"/>
        <end position="162"/>
    </location>
</feature>
<keyword evidence="2" id="KW-1133">Transmembrane helix</keyword>
<dbReference type="InterPro" id="IPR050327">
    <property type="entry name" value="Proton-linked_MCT"/>
</dbReference>
<feature type="transmembrane region" description="Helical" evidence="2">
    <location>
        <begin position="109"/>
        <end position="130"/>
    </location>
</feature>
<accession>A0A8J2LSD8</accession>
<dbReference type="PROSITE" id="PS50850">
    <property type="entry name" value="MFS"/>
    <property type="match status" value="1"/>
</dbReference>
<feature type="transmembrane region" description="Helical" evidence="2">
    <location>
        <begin position="554"/>
        <end position="573"/>
    </location>
</feature>
<dbReference type="PANTHER" id="PTHR11360">
    <property type="entry name" value="MONOCARBOXYLATE TRANSPORTER"/>
    <property type="match status" value="1"/>
</dbReference>
<feature type="transmembrane region" description="Helical" evidence="2">
    <location>
        <begin position="174"/>
        <end position="192"/>
    </location>
</feature>
<dbReference type="OrthoDB" id="6499973at2759"/>
<name>A0A8J2LSD8_9HEXA</name>
<feature type="transmembrane region" description="Helical" evidence="2">
    <location>
        <begin position="466"/>
        <end position="485"/>
    </location>
</feature>
<keyword evidence="5" id="KW-1185">Reference proteome</keyword>
<evidence type="ECO:0000313" key="5">
    <source>
        <dbReference type="Proteomes" id="UP000708208"/>
    </source>
</evidence>
<dbReference type="GO" id="GO:0008028">
    <property type="term" value="F:monocarboxylic acid transmembrane transporter activity"/>
    <property type="evidence" value="ECO:0007669"/>
    <property type="project" value="TreeGrafter"/>
</dbReference>
<evidence type="ECO:0000256" key="1">
    <source>
        <dbReference type="ARBA" id="ARBA00004141"/>
    </source>
</evidence>
<comment type="subcellular location">
    <subcellularLocation>
        <location evidence="1">Membrane</location>
        <topology evidence="1">Multi-pass membrane protein</topology>
    </subcellularLocation>
</comment>
<feature type="transmembrane region" description="Helical" evidence="2">
    <location>
        <begin position="494"/>
        <end position="513"/>
    </location>
</feature>
<feature type="domain" description="Major facilitator superfamily (MFS) profile" evidence="3">
    <location>
        <begin position="426"/>
        <end position="647"/>
    </location>
</feature>
<reference evidence="4" key="1">
    <citation type="submission" date="2021-06" db="EMBL/GenBank/DDBJ databases">
        <authorList>
            <person name="Hodson N. C."/>
            <person name="Mongue J. A."/>
            <person name="Jaron S. K."/>
        </authorList>
    </citation>
    <scope>NUCLEOTIDE SEQUENCE</scope>
</reference>
<feature type="transmembrane region" description="Helical" evidence="2">
    <location>
        <begin position="525"/>
        <end position="547"/>
    </location>
</feature>
<feature type="transmembrane region" description="Helical" evidence="2">
    <location>
        <begin position="15"/>
        <end position="37"/>
    </location>
</feature>
<evidence type="ECO:0000259" key="3">
    <source>
        <dbReference type="PROSITE" id="PS50850"/>
    </source>
</evidence>
<feature type="transmembrane region" description="Helical" evidence="2">
    <location>
        <begin position="84"/>
        <end position="103"/>
    </location>
</feature>
<dbReference type="PANTHER" id="PTHR11360:SF284">
    <property type="entry name" value="EG:103B4.3 PROTEIN-RELATED"/>
    <property type="match status" value="1"/>
</dbReference>
<feature type="transmembrane region" description="Helical" evidence="2">
    <location>
        <begin position="57"/>
        <end position="77"/>
    </location>
</feature>
<sequence>MAKTKRVADPPDGGWGWLVVFASFMIHVIADGVAYTFGLFVSEISSNLGSSKSATAWIASIMAGVTYGAGPIASAFVNRFGCRTVSIAGTIIAAFGFAISYYATSVLFLYISVGLVGGLGLGLIYLPAIVSVTCYFEKKRSFATGIAVCGSGFGTMLLAPVIKILLVNLAWRGAFLVTGGIILNCLIFSVMFRPVDTIEVTEDEEEKLGASRDKKKSGVPDIIEPFEKVDDDSKGLPSVKYIYYPTDSPETENSVDGFASPEKKNPYPPLALLHVQEQTLTMSSSQPALPVGIGSMESLNRYSTLQSKKRHSLKMPFQSSGNFNTDGVDVRHRHNRPYHSSVTTSHGLILERKDVFYSGSLIKIPDFNTLQEEKSSLDSTDAPNLEDDPPVDFVVYKKIFGCIRCTPQFYNVLTTMLSTSLMKDPIFLLFAISNFLTSIGYNVPYVYLVDMAEENANPNKTESTEFLLSIVGIANTFSRIILGYLSDKKWVNRLYLYNSALVLCGMATGVAALTGSMDMLRVYSAAFGALMGVYVSLTSVILVDLLGLDKLTNAFGLLLLFQGIGTVIGPPIVGKLFDVTGDYRYGFALAGGMIAISGAILFVVPCIHRQQRNRRLKQDQHITSERLLQNEKAAQKILVNNNLNEDV</sequence>
<keyword evidence="2" id="KW-0812">Transmembrane</keyword>
<feature type="transmembrane region" description="Helical" evidence="2">
    <location>
        <begin position="426"/>
        <end position="446"/>
    </location>
</feature>
<dbReference type="EMBL" id="CAJVCH010571649">
    <property type="protein sequence ID" value="CAG7838149.1"/>
    <property type="molecule type" value="Genomic_DNA"/>
</dbReference>
<comment type="caution">
    <text evidence="4">The sequence shown here is derived from an EMBL/GenBank/DDBJ whole genome shotgun (WGS) entry which is preliminary data.</text>
</comment>
<gene>
    <name evidence="4" type="ORF">AFUS01_LOCUS47145</name>
</gene>